<evidence type="ECO:0000256" key="5">
    <source>
        <dbReference type="SAM" id="MobiDB-lite"/>
    </source>
</evidence>
<sequence length="451" mass="48610">MELHAILEPGDTPTAGMWYVLSPKGEPPSMRVGHTITFIPGKDDKQGKMLLVGGANPSGPFNDLHILNLEFYEWDDPDWKGLLPRYEHSAFRPTSQPDKLYIFGGAEQGSNLNDIQLLDIGKGKWSSVSASGKIPSARTCNSMASIDDKLYIFGGGQAGAHPVGDRQVHVFNAVTTSWSQPNVKGNPPKPRHGHIMVAIGNKIYVHGGMAGQTFYDDLHELDTVALNWKQVKCKGAVPCSRTAHTGVSLNNKLYIFGGMGRDSALDDLYVLDTGNFKWSKIEISGPPPPPRLDHAMCVIEMKATVVKASEDMDREPQSANKDVKEVKDEESNIDDDNENTKALENAAEVVPDDDKEDGANDVDTVDSEGGVVKAEVVLDSAGEVANEGGALECVGGGAKEDSALESVERVVKKEGACAAAPDTRTYEMLLIHGGMDTQGEIFDDTLVVLVP</sequence>
<proteinExistence type="predicted"/>
<feature type="region of interest" description="Disordered" evidence="5">
    <location>
        <begin position="346"/>
        <end position="365"/>
    </location>
</feature>
<dbReference type="PANTHER" id="PTHR46647">
    <property type="entry name" value="RAB9 EFFECTOR PROTEIN WITH KELCH MOTIFS"/>
    <property type="match status" value="1"/>
</dbReference>
<comment type="function">
    <text evidence="3">Rab9 effector required for endosome to trans-Golgi network (TGN) transport.</text>
</comment>
<dbReference type="Gene3D" id="2.120.10.80">
    <property type="entry name" value="Kelch-type beta propeller"/>
    <property type="match status" value="2"/>
</dbReference>
<dbReference type="GeneID" id="100373945"/>
<dbReference type="RefSeq" id="XP_002741551.1">
    <property type="nucleotide sequence ID" value="XM_002741505.2"/>
</dbReference>
<evidence type="ECO:0000256" key="3">
    <source>
        <dbReference type="ARBA" id="ARBA00037224"/>
    </source>
</evidence>
<feature type="compositionally biased region" description="Acidic residues" evidence="5">
    <location>
        <begin position="350"/>
        <end position="365"/>
    </location>
</feature>
<accession>A0ABM0H0K9</accession>
<keyword evidence="1" id="KW-0880">Kelch repeat</keyword>
<reference evidence="7" key="1">
    <citation type="submission" date="2025-08" db="UniProtKB">
        <authorList>
            <consortium name="RefSeq"/>
        </authorList>
    </citation>
    <scope>IDENTIFICATION</scope>
    <source>
        <tissue evidence="7">Testes</tissue>
    </source>
</reference>
<gene>
    <name evidence="7" type="primary">LOC100373945</name>
</gene>
<evidence type="ECO:0000313" key="7">
    <source>
        <dbReference type="RefSeq" id="XP_002741551.1"/>
    </source>
</evidence>
<evidence type="ECO:0000256" key="2">
    <source>
        <dbReference type="ARBA" id="ARBA00022737"/>
    </source>
</evidence>
<dbReference type="Proteomes" id="UP000694865">
    <property type="component" value="Unplaced"/>
</dbReference>
<feature type="compositionally biased region" description="Basic and acidic residues" evidence="5">
    <location>
        <begin position="309"/>
        <end position="330"/>
    </location>
</feature>
<dbReference type="SUPFAM" id="SSF50965">
    <property type="entry name" value="Galactose oxidase, central domain"/>
    <property type="match status" value="1"/>
</dbReference>
<organism evidence="6 7">
    <name type="scientific">Saccoglossus kowalevskii</name>
    <name type="common">Acorn worm</name>
    <dbReference type="NCBI Taxonomy" id="10224"/>
    <lineage>
        <taxon>Eukaryota</taxon>
        <taxon>Metazoa</taxon>
        <taxon>Hemichordata</taxon>
        <taxon>Enteropneusta</taxon>
        <taxon>Harrimaniidae</taxon>
        <taxon>Saccoglossus</taxon>
    </lineage>
</organism>
<keyword evidence="2" id="KW-0677">Repeat</keyword>
<dbReference type="InterPro" id="IPR015915">
    <property type="entry name" value="Kelch-typ_b-propeller"/>
</dbReference>
<keyword evidence="6" id="KW-1185">Reference proteome</keyword>
<dbReference type="SMART" id="SM00612">
    <property type="entry name" value="Kelch"/>
    <property type="match status" value="3"/>
</dbReference>
<name>A0ABM0H0K9_SACKO</name>
<dbReference type="InterPro" id="IPR011043">
    <property type="entry name" value="Gal_Oxase/kelch_b-propeller"/>
</dbReference>
<dbReference type="InterPro" id="IPR052124">
    <property type="entry name" value="Rab9_kelch_effector"/>
</dbReference>
<protein>
    <recommendedName>
        <fullName evidence="4">Rab9 effector protein with kelch motifs</fullName>
    </recommendedName>
</protein>
<dbReference type="Pfam" id="PF24681">
    <property type="entry name" value="Kelch_KLHDC2_KLHL20_DRC7"/>
    <property type="match status" value="1"/>
</dbReference>
<evidence type="ECO:0000256" key="1">
    <source>
        <dbReference type="ARBA" id="ARBA00022441"/>
    </source>
</evidence>
<dbReference type="InterPro" id="IPR006652">
    <property type="entry name" value="Kelch_1"/>
</dbReference>
<evidence type="ECO:0000313" key="6">
    <source>
        <dbReference type="Proteomes" id="UP000694865"/>
    </source>
</evidence>
<feature type="region of interest" description="Disordered" evidence="5">
    <location>
        <begin position="309"/>
        <end position="340"/>
    </location>
</feature>
<evidence type="ECO:0000256" key="4">
    <source>
        <dbReference type="ARBA" id="ARBA00039295"/>
    </source>
</evidence>
<dbReference type="PANTHER" id="PTHR46647:SF1">
    <property type="entry name" value="RAB9 EFFECTOR PROTEIN WITH KELCH MOTIFS"/>
    <property type="match status" value="1"/>
</dbReference>